<feature type="transmembrane region" description="Helical" evidence="9">
    <location>
        <begin position="71"/>
        <end position="90"/>
    </location>
</feature>
<comment type="similarity">
    <text evidence="8">Belongs to the auxin efflux carrier (TC 2.A.69.2) family.</text>
</comment>
<evidence type="ECO:0000256" key="5">
    <source>
        <dbReference type="ARBA" id="ARBA00022989"/>
    </source>
</evidence>
<accession>A0A8S1WSV3</accession>
<keyword evidence="6 9" id="KW-0472">Membrane</keyword>
<evidence type="ECO:0000256" key="4">
    <source>
        <dbReference type="ARBA" id="ARBA00022692"/>
    </source>
</evidence>
<evidence type="ECO:0000256" key="7">
    <source>
        <dbReference type="ARBA" id="ARBA00025100"/>
    </source>
</evidence>
<keyword evidence="3" id="KW-0813">Transport</keyword>
<reference evidence="10" key="1">
    <citation type="submission" date="2021-01" db="EMBL/GenBank/DDBJ databases">
        <authorList>
            <consortium name="Genoscope - CEA"/>
            <person name="William W."/>
        </authorList>
    </citation>
    <scope>NUCLEOTIDE SEQUENCE</scope>
</reference>
<dbReference type="Proteomes" id="UP000689195">
    <property type="component" value="Unassembled WGS sequence"/>
</dbReference>
<feature type="transmembrane region" description="Helical" evidence="9">
    <location>
        <begin position="41"/>
        <end position="59"/>
    </location>
</feature>
<comment type="function">
    <text evidence="7">Involved in cellular auxin homeostasis by regulating auxin metabolism. Regulates intracellular auxin accumulation at the endoplasmic reticulum and thus auxin availability for nuclear auxin signaling.</text>
</comment>
<evidence type="ECO:0000313" key="10">
    <source>
        <dbReference type="EMBL" id="CAD8191801.1"/>
    </source>
</evidence>
<evidence type="ECO:0000256" key="8">
    <source>
        <dbReference type="ARBA" id="ARBA00025752"/>
    </source>
</evidence>
<dbReference type="PANTHER" id="PTHR31651">
    <property type="match status" value="1"/>
</dbReference>
<keyword evidence="4 9" id="KW-0812">Transmembrane</keyword>
<proteinExistence type="inferred from homology"/>
<feature type="transmembrane region" description="Helical" evidence="9">
    <location>
        <begin position="281"/>
        <end position="305"/>
    </location>
</feature>
<sequence>MQILTIIQVVVSTTFGVFFISGCGAYLTHKKIITKQLTSQLSCLTEHLFIPALIFTNFLKSLTLEKLNQQIPCIIITLLCLCFGYILGTVSNKYWIKEKGLNSVVILASANPHTTNLQLQLCYGLSKWFAMMTSKPEKQIEATLVTTVIIQTVIVTSIRWTIGKGILQQQEMELEMTNLSEPQSHNLIIPLSSQQPSKGDIEIKQRSFWNPPLSAALVSIACICIPIVQTQILNNQVIYNTIFVPLQTISKATSPIVLIILGSSLYEIYMGNKDKVEKYSAILYIVINRLLFMPIIGMIIVIIVYSQKIIDDKCQLFMLFLTFCTPSSINILLLAKQYLQSAEEIVTVILLYSYLLSIITLPLWMIIYLMIFIA</sequence>
<evidence type="ECO:0000256" key="1">
    <source>
        <dbReference type="ARBA" id="ARBA00004141"/>
    </source>
</evidence>
<dbReference type="GO" id="GO:0016020">
    <property type="term" value="C:membrane"/>
    <property type="evidence" value="ECO:0007669"/>
    <property type="project" value="UniProtKB-SubCell"/>
</dbReference>
<feature type="transmembrane region" description="Helical" evidence="9">
    <location>
        <begin position="213"/>
        <end position="232"/>
    </location>
</feature>
<comment type="caution">
    <text evidence="10">The sequence shown here is derived from an EMBL/GenBank/DDBJ whole genome shotgun (WGS) entry which is preliminary data.</text>
</comment>
<feature type="transmembrane region" description="Helical" evidence="9">
    <location>
        <begin position="347"/>
        <end position="373"/>
    </location>
</feature>
<evidence type="ECO:0000256" key="9">
    <source>
        <dbReference type="SAM" id="Phobius"/>
    </source>
</evidence>
<dbReference type="GO" id="GO:0055085">
    <property type="term" value="P:transmembrane transport"/>
    <property type="evidence" value="ECO:0007669"/>
    <property type="project" value="InterPro"/>
</dbReference>
<name>A0A8S1WSV3_9CILI</name>
<organism evidence="10 11">
    <name type="scientific">Paramecium pentaurelia</name>
    <dbReference type="NCBI Taxonomy" id="43138"/>
    <lineage>
        <taxon>Eukaryota</taxon>
        <taxon>Sar</taxon>
        <taxon>Alveolata</taxon>
        <taxon>Ciliophora</taxon>
        <taxon>Intramacronucleata</taxon>
        <taxon>Oligohymenophorea</taxon>
        <taxon>Peniculida</taxon>
        <taxon>Parameciidae</taxon>
        <taxon>Paramecium</taxon>
    </lineage>
</organism>
<evidence type="ECO:0000313" key="11">
    <source>
        <dbReference type="Proteomes" id="UP000689195"/>
    </source>
</evidence>
<dbReference type="InterPro" id="IPR004776">
    <property type="entry name" value="Mem_transp_PIN-like"/>
</dbReference>
<gene>
    <name evidence="10" type="ORF">PPENT_87.1.T1000016</name>
</gene>
<evidence type="ECO:0000256" key="2">
    <source>
        <dbReference type="ARBA" id="ARBA00004308"/>
    </source>
</evidence>
<dbReference type="OrthoDB" id="191139at2759"/>
<keyword evidence="5 9" id="KW-1133">Transmembrane helix</keyword>
<evidence type="ECO:0000256" key="3">
    <source>
        <dbReference type="ARBA" id="ARBA00022448"/>
    </source>
</evidence>
<evidence type="ECO:0008006" key="12">
    <source>
        <dbReference type="Google" id="ProtNLM"/>
    </source>
</evidence>
<dbReference type="Pfam" id="PF03547">
    <property type="entry name" value="Mem_trans"/>
    <property type="match status" value="1"/>
</dbReference>
<dbReference type="EMBL" id="CAJJDO010000100">
    <property type="protein sequence ID" value="CAD8191801.1"/>
    <property type="molecule type" value="Genomic_DNA"/>
</dbReference>
<feature type="transmembrane region" description="Helical" evidence="9">
    <location>
        <begin position="317"/>
        <end position="335"/>
    </location>
</feature>
<dbReference type="AlphaFoldDB" id="A0A8S1WSV3"/>
<comment type="subcellular location">
    <subcellularLocation>
        <location evidence="2">Endomembrane system</location>
    </subcellularLocation>
    <subcellularLocation>
        <location evidence="1">Membrane</location>
        <topology evidence="1">Multi-pass membrane protein</topology>
    </subcellularLocation>
</comment>
<evidence type="ECO:0000256" key="6">
    <source>
        <dbReference type="ARBA" id="ARBA00023136"/>
    </source>
</evidence>
<feature type="transmembrane region" description="Helical" evidence="9">
    <location>
        <begin position="6"/>
        <end position="29"/>
    </location>
</feature>
<dbReference type="PANTHER" id="PTHR31651:SF33">
    <property type="entry name" value="PROTEIN PIN-LIKES 1"/>
    <property type="match status" value="1"/>
</dbReference>
<dbReference type="GO" id="GO:0012505">
    <property type="term" value="C:endomembrane system"/>
    <property type="evidence" value="ECO:0007669"/>
    <property type="project" value="UniProtKB-SubCell"/>
</dbReference>
<dbReference type="InterPro" id="IPR045033">
    <property type="entry name" value="PILS1/3/4/5/7"/>
</dbReference>
<feature type="transmembrane region" description="Helical" evidence="9">
    <location>
        <begin position="252"/>
        <end position="269"/>
    </location>
</feature>
<protein>
    <recommendedName>
        <fullName evidence="12">Auxin efflux carrier</fullName>
    </recommendedName>
</protein>
<keyword evidence="11" id="KW-1185">Reference proteome</keyword>